<evidence type="ECO:0000313" key="12">
    <source>
        <dbReference type="EMBL" id="MCM2391756.1"/>
    </source>
</evidence>
<dbReference type="Gene3D" id="1.20.1060.10">
    <property type="entry name" value="Taq DNA Polymerase, Chain T, domain 4"/>
    <property type="match status" value="1"/>
</dbReference>
<evidence type="ECO:0000256" key="4">
    <source>
        <dbReference type="ARBA" id="ARBA00022679"/>
    </source>
</evidence>
<evidence type="ECO:0000259" key="11">
    <source>
        <dbReference type="SMART" id="SM00482"/>
    </source>
</evidence>
<dbReference type="SMART" id="SM00474">
    <property type="entry name" value="35EXOc"/>
    <property type="match status" value="1"/>
</dbReference>
<dbReference type="PANTHER" id="PTHR10133:SF27">
    <property type="entry name" value="DNA POLYMERASE NU"/>
    <property type="match status" value="1"/>
</dbReference>
<dbReference type="InterPro" id="IPR043502">
    <property type="entry name" value="DNA/RNA_pol_sf"/>
</dbReference>
<dbReference type="InterPro" id="IPR036397">
    <property type="entry name" value="RNaseH_sf"/>
</dbReference>
<organism evidence="12 13">
    <name type="scientific">Streptomyces albipurpureus</name>
    <dbReference type="NCBI Taxonomy" id="2897419"/>
    <lineage>
        <taxon>Bacteria</taxon>
        <taxon>Bacillati</taxon>
        <taxon>Actinomycetota</taxon>
        <taxon>Actinomycetes</taxon>
        <taxon>Kitasatosporales</taxon>
        <taxon>Streptomycetaceae</taxon>
        <taxon>Streptomyces</taxon>
    </lineage>
</organism>
<dbReference type="InterPro" id="IPR002298">
    <property type="entry name" value="DNA_polymerase_A"/>
</dbReference>
<dbReference type="PROSITE" id="PS00447">
    <property type="entry name" value="DNA_POLYMERASE_A"/>
    <property type="match status" value="1"/>
</dbReference>
<evidence type="ECO:0000259" key="10">
    <source>
        <dbReference type="SMART" id="SM00474"/>
    </source>
</evidence>
<comment type="similarity">
    <text evidence="1">Belongs to the DNA polymerase type-A family.</text>
</comment>
<evidence type="ECO:0000256" key="8">
    <source>
        <dbReference type="ARBA" id="ARBA00023125"/>
    </source>
</evidence>
<keyword evidence="8" id="KW-0238">DNA-binding</keyword>
<dbReference type="EMBL" id="JAMQAW010000032">
    <property type="protein sequence ID" value="MCM2391756.1"/>
    <property type="molecule type" value="Genomic_DNA"/>
</dbReference>
<feature type="domain" description="DNA-directed DNA polymerase family A palm" evidence="11">
    <location>
        <begin position="387"/>
        <end position="577"/>
    </location>
</feature>
<dbReference type="InterPro" id="IPR012337">
    <property type="entry name" value="RNaseH-like_sf"/>
</dbReference>
<dbReference type="SUPFAM" id="SSF53098">
    <property type="entry name" value="Ribonuclease H-like"/>
    <property type="match status" value="1"/>
</dbReference>
<gene>
    <name evidence="12" type="ORF">NBG84_26305</name>
</gene>
<reference evidence="12" key="1">
    <citation type="submission" date="2022-06" db="EMBL/GenBank/DDBJ databases">
        <title>Genome public.</title>
        <authorList>
            <person name="Sun Q."/>
        </authorList>
    </citation>
    <scope>NUCLEOTIDE SEQUENCE</scope>
    <source>
        <strain evidence="12">CWNU-1</strain>
    </source>
</reference>
<dbReference type="Pfam" id="PF01612">
    <property type="entry name" value="DNA_pol_A_exo1"/>
    <property type="match status" value="1"/>
</dbReference>
<dbReference type="Gene3D" id="1.10.150.20">
    <property type="entry name" value="5' to 3' exonuclease, C-terminal subdomain"/>
    <property type="match status" value="1"/>
</dbReference>
<evidence type="ECO:0000313" key="13">
    <source>
        <dbReference type="Proteomes" id="UP001431429"/>
    </source>
</evidence>
<evidence type="ECO:0000256" key="1">
    <source>
        <dbReference type="ARBA" id="ARBA00007705"/>
    </source>
</evidence>
<sequence>MIEYSFPVLGQQIPVRVPQAVEDFQAFQRYIIDRANAGERVAYDTETTGLATYSRDFRIRTAQFGTPNQAWVLQVEKGSDLQRLSSWALRTLPALSMQNRNFDMLASDRHLPGITLEKLAPKTLDTYIHLHLSDPRRRDQGGIGNGLKDASAHYVDPSAPDTAAGLYDEFHKIGHTKDTGWRHIDIDNPLYLSYAGGDVILTSRLLPKVQARVAELGINPSLIPFEHEVGYVCALIERRGMRIDREYTTRLSAELSDESARWAEEARKYGVENINSTRQVSAALLGMGEEIKERTAGGAVQVDGNVLKRLADVDRQWDPIGSRTPNPLAMAILRSKRASKWRTSYADAMLRTADENDRVHPKIGALAARTARMSISDPPFQQLPSGKWEVRRAVIADEGHRMISVDYSSVEPRVMAALSGDERMTAAILRGDDLHNLTAASVYGPDFVPAQRKVAKVVQLGVAYGGGAKTIAAQTGLTLPEAQAAVRGYKRTYPRLARYIRSLQAQVIRDGYTLRTPSGRRLVFDRDAAYASFNGEIQSTARDIFAQGLLEIHARGLTQHVLLPVHDEIIADATDNEAPDIAREIGEAMTMTLRGIPLGTDPDVGGASWGSLYMKTANTMIDNDPWYRANPEAAHIAERERG</sequence>
<feature type="domain" description="3'-5' exonuclease" evidence="10">
    <location>
        <begin position="18"/>
        <end position="214"/>
    </location>
</feature>
<keyword evidence="13" id="KW-1185">Reference proteome</keyword>
<keyword evidence="6" id="KW-0235">DNA replication</keyword>
<dbReference type="Proteomes" id="UP001431429">
    <property type="component" value="Unassembled WGS sequence"/>
</dbReference>
<evidence type="ECO:0000256" key="2">
    <source>
        <dbReference type="ARBA" id="ARBA00012417"/>
    </source>
</evidence>
<dbReference type="PANTHER" id="PTHR10133">
    <property type="entry name" value="DNA POLYMERASE I"/>
    <property type="match status" value="1"/>
</dbReference>
<keyword evidence="7" id="KW-0239">DNA-directed DNA polymerase</keyword>
<keyword evidence="5" id="KW-0548">Nucleotidyltransferase</keyword>
<evidence type="ECO:0000256" key="9">
    <source>
        <dbReference type="ARBA" id="ARBA00049244"/>
    </source>
</evidence>
<dbReference type="InterPro" id="IPR002562">
    <property type="entry name" value="3'-5'_exonuclease_dom"/>
</dbReference>
<proteinExistence type="inferred from homology"/>
<evidence type="ECO:0000256" key="5">
    <source>
        <dbReference type="ARBA" id="ARBA00022695"/>
    </source>
</evidence>
<dbReference type="InterPro" id="IPR019760">
    <property type="entry name" value="DNA-dir_DNA_pol_A_CS"/>
</dbReference>
<accession>A0ABT0UTN0</accession>
<dbReference type="Pfam" id="PF00476">
    <property type="entry name" value="DNA_pol_A"/>
    <property type="match status" value="1"/>
</dbReference>
<evidence type="ECO:0000256" key="6">
    <source>
        <dbReference type="ARBA" id="ARBA00022705"/>
    </source>
</evidence>
<comment type="caution">
    <text evidence="12">The sequence shown here is derived from an EMBL/GenBank/DDBJ whole genome shotgun (WGS) entry which is preliminary data.</text>
</comment>
<dbReference type="Gene3D" id="3.30.420.10">
    <property type="entry name" value="Ribonuclease H-like superfamily/Ribonuclease H"/>
    <property type="match status" value="1"/>
</dbReference>
<evidence type="ECO:0000256" key="7">
    <source>
        <dbReference type="ARBA" id="ARBA00022932"/>
    </source>
</evidence>
<evidence type="ECO:0000256" key="3">
    <source>
        <dbReference type="ARBA" id="ARBA00020311"/>
    </source>
</evidence>
<dbReference type="PRINTS" id="PR00868">
    <property type="entry name" value="DNAPOLI"/>
</dbReference>
<dbReference type="RefSeq" id="WP_250922082.1">
    <property type="nucleotide sequence ID" value="NZ_JAMQAW010000032.1"/>
</dbReference>
<dbReference type="Gene3D" id="3.30.70.370">
    <property type="match status" value="1"/>
</dbReference>
<comment type="catalytic activity">
    <reaction evidence="9">
        <text>DNA(n) + a 2'-deoxyribonucleoside 5'-triphosphate = DNA(n+1) + diphosphate</text>
        <dbReference type="Rhea" id="RHEA:22508"/>
        <dbReference type="Rhea" id="RHEA-COMP:17339"/>
        <dbReference type="Rhea" id="RHEA-COMP:17340"/>
        <dbReference type="ChEBI" id="CHEBI:33019"/>
        <dbReference type="ChEBI" id="CHEBI:61560"/>
        <dbReference type="ChEBI" id="CHEBI:173112"/>
        <dbReference type="EC" id="2.7.7.7"/>
    </reaction>
</comment>
<dbReference type="SMART" id="SM00482">
    <property type="entry name" value="POLAc"/>
    <property type="match status" value="1"/>
</dbReference>
<protein>
    <recommendedName>
        <fullName evidence="3">DNA polymerase I</fullName>
        <ecNumber evidence="2">2.7.7.7</ecNumber>
    </recommendedName>
</protein>
<dbReference type="InterPro" id="IPR001098">
    <property type="entry name" value="DNA-dir_DNA_pol_A_palm_dom"/>
</dbReference>
<dbReference type="EC" id="2.7.7.7" evidence="2"/>
<name>A0ABT0UTN0_9ACTN</name>
<keyword evidence="4" id="KW-0808">Transferase</keyword>
<dbReference type="SUPFAM" id="SSF56672">
    <property type="entry name" value="DNA/RNA polymerases"/>
    <property type="match status" value="1"/>
</dbReference>